<dbReference type="RefSeq" id="WP_130066676.1">
    <property type="nucleotide sequence ID" value="NZ_SEZN01000058.1"/>
</dbReference>
<comment type="caution">
    <text evidence="10">The sequence shown here is derived from an EMBL/GenBank/DDBJ whole genome shotgun (WGS) entry which is preliminary data.</text>
</comment>
<keyword evidence="7" id="KW-0067">ATP-binding</keyword>
<keyword evidence="11" id="KW-1185">Reference proteome</keyword>
<dbReference type="PRINTS" id="PR00344">
    <property type="entry name" value="BCTRLSENSOR"/>
</dbReference>
<sequence length="784" mass="88696">MKSCVWRCNFTTNCRFCFQFPLICDEPLKSDELDHGLVLKLSHEIAALEEGKVRFSIDAGVIDRLGQELVARQETAVSELVKNSFDADAELVTLTFKDSDSIGGTLILDDDGDGMTRDELVNGFMRISSTSKIHNPISRTFKRQRAGQKGIGRFSVQRLGLSLTIITQVADSDFALVLKINWDDYQKDSNLLTIANELEVTKKVKHKGTQLVITGLRDKWSKAAIRRVYRYVSNIIQPFSLADVVTTENSYKGNIDPGFKALFSKQDGNSRPIKVADQEVMIYDHAVAEIHGQIDGSGIGVYTVDSKKLDINEIGEIGNDQEDSSVPFSKLKNVRFKAYYYIYDGDLLPKMHSTSIRKLAQREGGIKLYRNGFRVLPYAEPGNDWLDLDRSVRRRTILPQHANINFFGFVEIKDPDNFFNETSSREGIIENEAFIQLRNFVHRTILAGVLKVAAVRNIKQTPSQVKDDNGNYEEISVKIKNIAKTIEELEREFEEDSGGSKKRGKRKTKVIKDAIEELDALHKSELKKTIKERSMLRVLSSVGLTVSQFIHEIKHHMDHIKSDISFLISELEGNKVALERLTILDSNFESFTNYTSYFNDVVSQNIIRDIRPQNMLKILKSFVNSMRADASKSGIELLPPKFSKDWLYTKSMHPSEWSSVLFNFYTNSKKAIQRAKSNGKIFIECGEENDLIFLEFSDNGDGIELGEEEKIFDEFYTTTSVGSLSELDHNTEILGTGLGLKITKDIIKGYRGNIRVVSAKSDFSTCIRIEIGKATDKELDEHGI</sequence>
<feature type="domain" description="Histidine kinase" evidence="9">
    <location>
        <begin position="548"/>
        <end position="775"/>
    </location>
</feature>
<comment type="catalytic activity">
    <reaction evidence="1">
        <text>ATP + protein L-histidine = ADP + protein N-phospho-L-histidine.</text>
        <dbReference type="EC" id="2.7.13.3"/>
    </reaction>
</comment>
<organism evidence="10 11">
    <name type="scientific">Aliivibrio finisterrensis</name>
    <dbReference type="NCBI Taxonomy" id="511998"/>
    <lineage>
        <taxon>Bacteria</taxon>
        <taxon>Pseudomonadati</taxon>
        <taxon>Pseudomonadota</taxon>
        <taxon>Gammaproteobacteria</taxon>
        <taxon>Vibrionales</taxon>
        <taxon>Vibrionaceae</taxon>
        <taxon>Aliivibrio</taxon>
    </lineage>
</organism>
<dbReference type="SMART" id="SM00387">
    <property type="entry name" value="HATPase_c"/>
    <property type="match status" value="1"/>
</dbReference>
<evidence type="ECO:0000256" key="5">
    <source>
        <dbReference type="ARBA" id="ARBA00022741"/>
    </source>
</evidence>
<accession>A0ABY0I1D9</accession>
<dbReference type="InterPro" id="IPR004358">
    <property type="entry name" value="Sig_transdc_His_kin-like_C"/>
</dbReference>
<evidence type="ECO:0000256" key="7">
    <source>
        <dbReference type="ARBA" id="ARBA00022840"/>
    </source>
</evidence>
<keyword evidence="6 10" id="KW-0418">Kinase</keyword>
<protein>
    <recommendedName>
        <fullName evidence="2">histidine kinase</fullName>
        <ecNumber evidence="2">2.7.13.3</ecNumber>
    </recommendedName>
</protein>
<evidence type="ECO:0000256" key="3">
    <source>
        <dbReference type="ARBA" id="ARBA00022553"/>
    </source>
</evidence>
<keyword evidence="4" id="KW-0808">Transferase</keyword>
<gene>
    <name evidence="10" type="ORF">ERW53_19570</name>
</gene>
<evidence type="ECO:0000256" key="2">
    <source>
        <dbReference type="ARBA" id="ARBA00012438"/>
    </source>
</evidence>
<dbReference type="EMBL" id="SEZN01000058">
    <property type="protein sequence ID" value="RYU60065.1"/>
    <property type="molecule type" value="Genomic_DNA"/>
</dbReference>
<evidence type="ECO:0000256" key="6">
    <source>
        <dbReference type="ARBA" id="ARBA00022777"/>
    </source>
</evidence>
<dbReference type="PANTHER" id="PTHR43065:SF10">
    <property type="entry name" value="PEROXIDE STRESS-ACTIVATED HISTIDINE KINASE MAK3"/>
    <property type="match status" value="1"/>
</dbReference>
<dbReference type="InterPro" id="IPR005467">
    <property type="entry name" value="His_kinase_dom"/>
</dbReference>
<dbReference type="Pfam" id="PF13589">
    <property type="entry name" value="HATPase_c_3"/>
    <property type="match status" value="1"/>
</dbReference>
<dbReference type="Gene3D" id="3.30.565.10">
    <property type="entry name" value="Histidine kinase-like ATPase, C-terminal domain"/>
    <property type="match status" value="2"/>
</dbReference>
<dbReference type="PROSITE" id="PS50109">
    <property type="entry name" value="HIS_KIN"/>
    <property type="match status" value="1"/>
</dbReference>
<evidence type="ECO:0000256" key="1">
    <source>
        <dbReference type="ARBA" id="ARBA00000085"/>
    </source>
</evidence>
<dbReference type="EC" id="2.7.13.3" evidence="2"/>
<proteinExistence type="predicted"/>
<dbReference type="SUPFAM" id="SSF55874">
    <property type="entry name" value="ATPase domain of HSP90 chaperone/DNA topoisomerase II/histidine kinase"/>
    <property type="match status" value="2"/>
</dbReference>
<evidence type="ECO:0000256" key="4">
    <source>
        <dbReference type="ARBA" id="ARBA00022679"/>
    </source>
</evidence>
<evidence type="ECO:0000259" key="9">
    <source>
        <dbReference type="PROSITE" id="PS50109"/>
    </source>
</evidence>
<evidence type="ECO:0000313" key="11">
    <source>
        <dbReference type="Proteomes" id="UP000294166"/>
    </source>
</evidence>
<dbReference type="InterPro" id="IPR003594">
    <property type="entry name" value="HATPase_dom"/>
</dbReference>
<keyword evidence="3" id="KW-0597">Phosphoprotein</keyword>
<dbReference type="Proteomes" id="UP000294166">
    <property type="component" value="Unassembled WGS sequence"/>
</dbReference>
<evidence type="ECO:0000313" key="10">
    <source>
        <dbReference type="EMBL" id="RYU60065.1"/>
    </source>
</evidence>
<name>A0ABY0I1D9_9GAMM</name>
<dbReference type="Pfam" id="PF02518">
    <property type="entry name" value="HATPase_c"/>
    <property type="match status" value="1"/>
</dbReference>
<dbReference type="PANTHER" id="PTHR43065">
    <property type="entry name" value="SENSOR HISTIDINE KINASE"/>
    <property type="match status" value="1"/>
</dbReference>
<reference evidence="10 11" key="1">
    <citation type="submission" date="2019-02" db="EMBL/GenBank/DDBJ databases">
        <title>Genome sequences of Aliivibrio finisterrensis strains from farmed Atlantic salmon.</title>
        <authorList>
            <person name="Bowman J.P."/>
        </authorList>
    </citation>
    <scope>NUCLEOTIDE SEQUENCE [LARGE SCALE GENOMIC DNA]</scope>
    <source>
        <strain evidence="10 11">A21</strain>
    </source>
</reference>
<dbReference type="InterPro" id="IPR036890">
    <property type="entry name" value="HATPase_C_sf"/>
</dbReference>
<evidence type="ECO:0000256" key="8">
    <source>
        <dbReference type="ARBA" id="ARBA00023012"/>
    </source>
</evidence>
<keyword evidence="5" id="KW-0547">Nucleotide-binding</keyword>
<dbReference type="GO" id="GO:0016301">
    <property type="term" value="F:kinase activity"/>
    <property type="evidence" value="ECO:0007669"/>
    <property type="project" value="UniProtKB-KW"/>
</dbReference>
<keyword evidence="8" id="KW-0902">Two-component regulatory system</keyword>